<organism evidence="11 12">
    <name type="scientific">Ferirhizobium litorale</name>
    <dbReference type="NCBI Taxonomy" id="2927786"/>
    <lineage>
        <taxon>Bacteria</taxon>
        <taxon>Pseudomonadati</taxon>
        <taxon>Pseudomonadota</taxon>
        <taxon>Alphaproteobacteria</taxon>
        <taxon>Hyphomicrobiales</taxon>
        <taxon>Rhizobiaceae</taxon>
        <taxon>Ferirhizobium</taxon>
    </lineage>
</organism>
<dbReference type="GO" id="GO:0030256">
    <property type="term" value="C:type I protein secretion system complex"/>
    <property type="evidence" value="ECO:0007669"/>
    <property type="project" value="InterPro"/>
</dbReference>
<dbReference type="CDD" id="cd03246">
    <property type="entry name" value="ABCC_Protease_Secretion"/>
    <property type="match status" value="1"/>
</dbReference>
<dbReference type="NCBIfam" id="TIGR01842">
    <property type="entry name" value="type_I_sec_PrtD"/>
    <property type="match status" value="1"/>
</dbReference>
<evidence type="ECO:0000256" key="1">
    <source>
        <dbReference type="ARBA" id="ARBA00004651"/>
    </source>
</evidence>
<feature type="transmembrane region" description="Helical" evidence="8">
    <location>
        <begin position="127"/>
        <end position="149"/>
    </location>
</feature>
<evidence type="ECO:0000256" key="7">
    <source>
        <dbReference type="ARBA" id="ARBA00023136"/>
    </source>
</evidence>
<evidence type="ECO:0000256" key="2">
    <source>
        <dbReference type="ARBA" id="ARBA00005417"/>
    </source>
</evidence>
<dbReference type="GO" id="GO:0015421">
    <property type="term" value="F:ABC-type oligopeptide transporter activity"/>
    <property type="evidence" value="ECO:0007669"/>
    <property type="project" value="TreeGrafter"/>
</dbReference>
<dbReference type="InterPro" id="IPR027417">
    <property type="entry name" value="P-loop_NTPase"/>
</dbReference>
<name>A0AAE3QE17_9HYPH</name>
<dbReference type="InterPro" id="IPR017871">
    <property type="entry name" value="ABC_transporter-like_CS"/>
</dbReference>
<evidence type="ECO:0000259" key="10">
    <source>
        <dbReference type="PROSITE" id="PS50929"/>
    </source>
</evidence>
<dbReference type="InterPro" id="IPR003439">
    <property type="entry name" value="ABC_transporter-like_ATP-bd"/>
</dbReference>
<comment type="caution">
    <text evidence="11">The sequence shown here is derived from an EMBL/GenBank/DDBJ whole genome shotgun (WGS) entry which is preliminary data.</text>
</comment>
<dbReference type="InterPro" id="IPR039421">
    <property type="entry name" value="Type_1_exporter"/>
</dbReference>
<feature type="domain" description="ABC transmembrane type-1" evidence="10">
    <location>
        <begin position="21"/>
        <end position="299"/>
    </location>
</feature>
<keyword evidence="7 8" id="KW-0472">Membrane</keyword>
<keyword evidence="12" id="KW-1185">Reference proteome</keyword>
<feature type="transmembrane region" description="Helical" evidence="8">
    <location>
        <begin position="57"/>
        <end position="74"/>
    </location>
</feature>
<dbReference type="PANTHER" id="PTHR43394:SF1">
    <property type="entry name" value="ATP-BINDING CASSETTE SUB-FAMILY B MEMBER 10, MITOCHONDRIAL"/>
    <property type="match status" value="1"/>
</dbReference>
<dbReference type="Pfam" id="PF00664">
    <property type="entry name" value="ABC_membrane"/>
    <property type="match status" value="1"/>
</dbReference>
<dbReference type="RefSeq" id="WP_311785697.1">
    <property type="nucleotide sequence ID" value="NZ_JALDYY010000002.1"/>
</dbReference>
<gene>
    <name evidence="11" type="ORF">MRS75_05445</name>
</gene>
<dbReference type="SUPFAM" id="SSF52540">
    <property type="entry name" value="P-loop containing nucleoside triphosphate hydrolases"/>
    <property type="match status" value="1"/>
</dbReference>
<dbReference type="PROSITE" id="PS50893">
    <property type="entry name" value="ABC_TRANSPORTER_2"/>
    <property type="match status" value="1"/>
</dbReference>
<feature type="transmembrane region" description="Helical" evidence="8">
    <location>
        <begin position="155"/>
        <end position="173"/>
    </location>
</feature>
<dbReference type="GO" id="GO:0005886">
    <property type="term" value="C:plasma membrane"/>
    <property type="evidence" value="ECO:0007669"/>
    <property type="project" value="UniProtKB-SubCell"/>
</dbReference>
<dbReference type="Pfam" id="PF00005">
    <property type="entry name" value="ABC_tran"/>
    <property type="match status" value="1"/>
</dbReference>
<evidence type="ECO:0000256" key="4">
    <source>
        <dbReference type="ARBA" id="ARBA00022741"/>
    </source>
</evidence>
<dbReference type="PROSITE" id="PS50929">
    <property type="entry name" value="ABC_TM1F"/>
    <property type="match status" value="1"/>
</dbReference>
<keyword evidence="4" id="KW-0547">Nucleotide-binding</keyword>
<dbReference type="PROSITE" id="PS00211">
    <property type="entry name" value="ABC_TRANSPORTER_1"/>
    <property type="match status" value="1"/>
</dbReference>
<comment type="similarity">
    <text evidence="2">Belongs to the ABC transporter superfamily.</text>
</comment>
<dbReference type="InterPro" id="IPR010128">
    <property type="entry name" value="ATPase_T1SS_PrtD-like"/>
</dbReference>
<dbReference type="Gene3D" id="1.20.1560.10">
    <property type="entry name" value="ABC transporter type 1, transmembrane domain"/>
    <property type="match status" value="1"/>
</dbReference>
<dbReference type="GO" id="GO:0005524">
    <property type="term" value="F:ATP binding"/>
    <property type="evidence" value="ECO:0007669"/>
    <property type="project" value="UniProtKB-KW"/>
</dbReference>
<evidence type="ECO:0000259" key="9">
    <source>
        <dbReference type="PROSITE" id="PS50893"/>
    </source>
</evidence>
<proteinExistence type="inferred from homology"/>
<evidence type="ECO:0000313" key="12">
    <source>
        <dbReference type="Proteomes" id="UP001161580"/>
    </source>
</evidence>
<evidence type="ECO:0000256" key="6">
    <source>
        <dbReference type="ARBA" id="ARBA00022989"/>
    </source>
</evidence>
<evidence type="ECO:0000313" key="11">
    <source>
        <dbReference type="EMBL" id="MDI7921529.1"/>
    </source>
</evidence>
<accession>A0AAE3QE17</accession>
<sequence length="578" mass="62112">MGKSGAIELRRALAKGREGFIAIGIFSFFVNLLVLTGPLFMLQVYDRVLSSRSEPTLMVLFVLIVLLFAVMGILDHMRSRIAARIGARFQSDFDMRVFRAVLDRTTLAQHGVSTASGMRDLDSIQRVLSSPAVFAVFDIPWTPVFMFVIFAFDPWLGWLGVAGGVILITLTWLNQNGTKRHQEQAMAASRQSEEMTATLQRESDTVRALGMRNTASVRWQQLRDAALGANMRYSDANGFYAITSKTFRVFLQSAILALGAWLVLKGEINAGAMIAASILIGRGLAPIEGAIGQWSLVQRAIQGWKGLTELLSNVPADENRTLLPKPRALLHVEQVTAVPPGEKVATLRMLSFDLQPGQALGVIGASGSGKSTLARLLTGVWPPAAGKVRLDGAALDQYGPDHLADHVGYLPQDVILFEGTVAENIARLQTDPDPKLVVEAAKKAAAHDMILRLPNGYDTVLPASGGRLSGGQKQRIGLARALFGDPAVLVLDEPNSNLDAEGSMALNLAIRNMKAAGRSVVIMAHRPAAIEECDVILILDNGSRVAFGPRDEVLRAHLRNAAQLVPANAGGSNAGNAG</sequence>
<reference evidence="11" key="1">
    <citation type="submission" date="2022-03" db="EMBL/GenBank/DDBJ databases">
        <title>Fererhizobium litorale gen. nov., sp. nov., isolated from sandy sediments of the Sea of Japan seashore.</title>
        <authorList>
            <person name="Romanenko L."/>
            <person name="Kurilenko V."/>
            <person name="Otstavnykh N."/>
            <person name="Svetashev V."/>
            <person name="Tekutyeva L."/>
            <person name="Isaeva M."/>
            <person name="Mikhailov V."/>
        </authorList>
    </citation>
    <scope>NUCLEOTIDE SEQUENCE</scope>
    <source>
        <strain evidence="11">KMM 9576</strain>
    </source>
</reference>
<evidence type="ECO:0000256" key="5">
    <source>
        <dbReference type="ARBA" id="ARBA00022840"/>
    </source>
</evidence>
<dbReference type="InterPro" id="IPR011527">
    <property type="entry name" value="ABC1_TM_dom"/>
</dbReference>
<dbReference type="EMBL" id="JALDYZ010000002">
    <property type="protein sequence ID" value="MDI7921529.1"/>
    <property type="molecule type" value="Genomic_DNA"/>
</dbReference>
<dbReference type="Gene3D" id="3.40.50.300">
    <property type="entry name" value="P-loop containing nucleotide triphosphate hydrolases"/>
    <property type="match status" value="1"/>
</dbReference>
<dbReference type="InterPro" id="IPR003593">
    <property type="entry name" value="AAA+_ATPase"/>
</dbReference>
<keyword evidence="5" id="KW-0067">ATP-binding</keyword>
<dbReference type="InterPro" id="IPR036640">
    <property type="entry name" value="ABC1_TM_sf"/>
</dbReference>
<evidence type="ECO:0000256" key="8">
    <source>
        <dbReference type="SAM" id="Phobius"/>
    </source>
</evidence>
<feature type="transmembrane region" description="Helical" evidence="8">
    <location>
        <begin position="20"/>
        <end position="45"/>
    </location>
</feature>
<dbReference type="SUPFAM" id="SSF90123">
    <property type="entry name" value="ABC transporter transmembrane region"/>
    <property type="match status" value="1"/>
</dbReference>
<dbReference type="Proteomes" id="UP001161580">
    <property type="component" value="Unassembled WGS sequence"/>
</dbReference>
<dbReference type="GO" id="GO:0016887">
    <property type="term" value="F:ATP hydrolysis activity"/>
    <property type="evidence" value="ECO:0007669"/>
    <property type="project" value="InterPro"/>
</dbReference>
<dbReference type="GO" id="GO:0030253">
    <property type="term" value="P:protein secretion by the type I secretion system"/>
    <property type="evidence" value="ECO:0007669"/>
    <property type="project" value="InterPro"/>
</dbReference>
<keyword evidence="3 8" id="KW-0812">Transmembrane</keyword>
<feature type="domain" description="ABC transporter" evidence="9">
    <location>
        <begin position="330"/>
        <end position="566"/>
    </location>
</feature>
<keyword evidence="6 8" id="KW-1133">Transmembrane helix</keyword>
<comment type="subcellular location">
    <subcellularLocation>
        <location evidence="1">Cell membrane</location>
        <topology evidence="1">Multi-pass membrane protein</topology>
    </subcellularLocation>
</comment>
<feature type="transmembrane region" description="Helical" evidence="8">
    <location>
        <begin position="247"/>
        <end position="264"/>
    </location>
</feature>
<dbReference type="PANTHER" id="PTHR43394">
    <property type="entry name" value="ATP-DEPENDENT PERMEASE MDL1, MITOCHONDRIAL"/>
    <property type="match status" value="1"/>
</dbReference>
<dbReference type="AlphaFoldDB" id="A0AAE3QE17"/>
<dbReference type="SMART" id="SM00382">
    <property type="entry name" value="AAA"/>
    <property type="match status" value="1"/>
</dbReference>
<protein>
    <submittedName>
        <fullName evidence="11">Type I secretion system permease/ATPase</fullName>
    </submittedName>
</protein>
<evidence type="ECO:0000256" key="3">
    <source>
        <dbReference type="ARBA" id="ARBA00022692"/>
    </source>
</evidence>